<name>A0A2T2Z8A9_9NOCA</name>
<gene>
    <name evidence="2" type="ORF">C8259_09015</name>
</gene>
<dbReference type="RefSeq" id="WP_063030197.1">
    <property type="nucleotide sequence ID" value="NZ_PYHS01000004.1"/>
</dbReference>
<organism evidence="2 3">
    <name type="scientific">Nocardia nova</name>
    <dbReference type="NCBI Taxonomy" id="37330"/>
    <lineage>
        <taxon>Bacteria</taxon>
        <taxon>Bacillati</taxon>
        <taxon>Actinomycetota</taxon>
        <taxon>Actinomycetes</taxon>
        <taxon>Mycobacteriales</taxon>
        <taxon>Nocardiaceae</taxon>
        <taxon>Nocardia</taxon>
    </lineage>
</organism>
<dbReference type="Proteomes" id="UP000241647">
    <property type="component" value="Unassembled WGS sequence"/>
</dbReference>
<evidence type="ECO:0000313" key="3">
    <source>
        <dbReference type="Proteomes" id="UP000241647"/>
    </source>
</evidence>
<protein>
    <submittedName>
        <fullName evidence="2">Uncharacterized protein</fullName>
    </submittedName>
</protein>
<proteinExistence type="predicted"/>
<sequence length="79" mass="8916">MEIVTAQDGKRFNSKHTFVSSSPEEREAWERTQRAWLAHGGVTEFEVMHDDASVTIQHYFTAETPEESVSSPRDDASSS</sequence>
<evidence type="ECO:0000256" key="1">
    <source>
        <dbReference type="SAM" id="MobiDB-lite"/>
    </source>
</evidence>
<comment type="caution">
    <text evidence="2">The sequence shown here is derived from an EMBL/GenBank/DDBJ whole genome shotgun (WGS) entry which is preliminary data.</text>
</comment>
<dbReference type="EMBL" id="PYHS01000004">
    <property type="protein sequence ID" value="PSR63981.1"/>
    <property type="molecule type" value="Genomic_DNA"/>
</dbReference>
<accession>A0A2T2Z8A9</accession>
<reference evidence="2 3" key="1">
    <citation type="submission" date="2018-02" db="EMBL/GenBank/DDBJ databases">
        <title>8 Nocardia nova and 1 Nocardia cyriacigeorgica strain used for evolution to TMP-SMX.</title>
        <authorList>
            <person name="Mehta H."/>
            <person name="Weng J."/>
            <person name="Shamoo Y."/>
        </authorList>
    </citation>
    <scope>NUCLEOTIDE SEQUENCE [LARGE SCALE GENOMIC DNA]</scope>
    <source>
        <strain evidence="2 3">ATCC 33727</strain>
    </source>
</reference>
<dbReference type="AlphaFoldDB" id="A0A2T2Z8A9"/>
<feature type="region of interest" description="Disordered" evidence="1">
    <location>
        <begin position="1"/>
        <end position="27"/>
    </location>
</feature>
<evidence type="ECO:0000313" key="2">
    <source>
        <dbReference type="EMBL" id="PSR63981.1"/>
    </source>
</evidence>